<dbReference type="InterPro" id="IPR011051">
    <property type="entry name" value="RmlC_Cupin_sf"/>
</dbReference>
<dbReference type="RefSeq" id="WP_189938758.1">
    <property type="nucleotide sequence ID" value="NZ_BNCD01000035.1"/>
</dbReference>
<dbReference type="InterPro" id="IPR014710">
    <property type="entry name" value="RmlC-like_jellyroll"/>
</dbReference>
<reference evidence="3" key="2">
    <citation type="submission" date="2020-09" db="EMBL/GenBank/DDBJ databases">
        <authorList>
            <person name="Sun Q."/>
            <person name="Ohkuma M."/>
        </authorList>
    </citation>
    <scope>NUCLEOTIDE SEQUENCE</scope>
    <source>
        <strain evidence="3">JCM 5069</strain>
    </source>
</reference>
<name>A0A919L9L0_9ACTN</name>
<evidence type="ECO:0000256" key="1">
    <source>
        <dbReference type="ARBA" id="ARBA00023125"/>
    </source>
</evidence>
<evidence type="ECO:0000313" key="3">
    <source>
        <dbReference type="EMBL" id="GHH88344.1"/>
    </source>
</evidence>
<dbReference type="SUPFAM" id="SSF51182">
    <property type="entry name" value="RmlC-like cupins"/>
    <property type="match status" value="1"/>
</dbReference>
<evidence type="ECO:0000313" key="4">
    <source>
        <dbReference type="Proteomes" id="UP000603708"/>
    </source>
</evidence>
<dbReference type="Pfam" id="PF07883">
    <property type="entry name" value="Cupin_2"/>
    <property type="match status" value="1"/>
</dbReference>
<dbReference type="Pfam" id="PF01381">
    <property type="entry name" value="HTH_3"/>
    <property type="match status" value="1"/>
</dbReference>
<dbReference type="InterPro" id="IPR013096">
    <property type="entry name" value="Cupin_2"/>
</dbReference>
<dbReference type="PANTHER" id="PTHR46797:SF1">
    <property type="entry name" value="METHYLPHOSPHONATE SYNTHASE"/>
    <property type="match status" value="1"/>
</dbReference>
<dbReference type="GO" id="GO:0003700">
    <property type="term" value="F:DNA-binding transcription factor activity"/>
    <property type="evidence" value="ECO:0007669"/>
    <property type="project" value="TreeGrafter"/>
</dbReference>
<gene>
    <name evidence="3" type="ORF">GCM10018793_67690</name>
</gene>
<protein>
    <submittedName>
        <fullName evidence="3">Transcription regulator</fullName>
    </submittedName>
</protein>
<dbReference type="CDD" id="cd00093">
    <property type="entry name" value="HTH_XRE"/>
    <property type="match status" value="1"/>
</dbReference>
<dbReference type="GO" id="GO:0005829">
    <property type="term" value="C:cytosol"/>
    <property type="evidence" value="ECO:0007669"/>
    <property type="project" value="TreeGrafter"/>
</dbReference>
<evidence type="ECO:0000259" key="2">
    <source>
        <dbReference type="PROSITE" id="PS50943"/>
    </source>
</evidence>
<dbReference type="InterPro" id="IPR001387">
    <property type="entry name" value="Cro/C1-type_HTH"/>
</dbReference>
<keyword evidence="4" id="KW-1185">Reference proteome</keyword>
<dbReference type="InterPro" id="IPR010982">
    <property type="entry name" value="Lambda_DNA-bd_dom_sf"/>
</dbReference>
<accession>A0A919L9L0</accession>
<reference evidence="3" key="1">
    <citation type="journal article" date="2014" name="Int. J. Syst. Evol. Microbiol.">
        <title>Complete genome sequence of Corynebacterium casei LMG S-19264T (=DSM 44701T), isolated from a smear-ripened cheese.</title>
        <authorList>
            <consortium name="US DOE Joint Genome Institute (JGI-PGF)"/>
            <person name="Walter F."/>
            <person name="Albersmeier A."/>
            <person name="Kalinowski J."/>
            <person name="Ruckert C."/>
        </authorList>
    </citation>
    <scope>NUCLEOTIDE SEQUENCE</scope>
    <source>
        <strain evidence="3">JCM 5069</strain>
    </source>
</reference>
<dbReference type="Gene3D" id="2.60.120.10">
    <property type="entry name" value="Jelly Rolls"/>
    <property type="match status" value="1"/>
</dbReference>
<dbReference type="InterPro" id="IPR050807">
    <property type="entry name" value="TransReg_Diox_bact_type"/>
</dbReference>
<dbReference type="AlphaFoldDB" id="A0A919L9L0"/>
<organism evidence="3 4">
    <name type="scientific">Streptomyces sulfonofaciens</name>
    <dbReference type="NCBI Taxonomy" id="68272"/>
    <lineage>
        <taxon>Bacteria</taxon>
        <taxon>Bacillati</taxon>
        <taxon>Actinomycetota</taxon>
        <taxon>Actinomycetes</taxon>
        <taxon>Kitasatosporales</taxon>
        <taxon>Streptomycetaceae</taxon>
        <taxon>Streptomyces</taxon>
    </lineage>
</organism>
<dbReference type="EMBL" id="BNCD01000035">
    <property type="protein sequence ID" value="GHH88344.1"/>
    <property type="molecule type" value="Genomic_DNA"/>
</dbReference>
<proteinExistence type="predicted"/>
<dbReference type="GO" id="GO:0003677">
    <property type="term" value="F:DNA binding"/>
    <property type="evidence" value="ECO:0007669"/>
    <property type="project" value="UniProtKB-KW"/>
</dbReference>
<dbReference type="SUPFAM" id="SSF47413">
    <property type="entry name" value="lambda repressor-like DNA-binding domains"/>
    <property type="match status" value="1"/>
</dbReference>
<dbReference type="SMART" id="SM00530">
    <property type="entry name" value="HTH_XRE"/>
    <property type="match status" value="1"/>
</dbReference>
<comment type="caution">
    <text evidence="3">The sequence shown here is derived from an EMBL/GenBank/DDBJ whole genome shotgun (WGS) entry which is preliminary data.</text>
</comment>
<dbReference type="PROSITE" id="PS50943">
    <property type="entry name" value="HTH_CROC1"/>
    <property type="match status" value="1"/>
</dbReference>
<keyword evidence="1" id="KW-0238">DNA-binding</keyword>
<sequence length="194" mass="21060">MKALHPTPSPDPVRVGARLRASRQAQGLTIEQVAAATGLTRGFLSRVERDETSPSVTSLVTLCQVLSLPIGSLFESADAEVIRLNEAPRLNMGGHAVEDRMVTPRAQSKIQILRSRLEPDAHGGDDLYTINCDVEVLHVLSGEITIRFTDRTEVLTAGDTLTFPGREPHTWLNSGPGPAEATWTFVPAPWSSSR</sequence>
<dbReference type="Gene3D" id="1.10.260.40">
    <property type="entry name" value="lambda repressor-like DNA-binding domains"/>
    <property type="match status" value="1"/>
</dbReference>
<feature type="domain" description="HTH cro/C1-type" evidence="2">
    <location>
        <begin position="19"/>
        <end position="73"/>
    </location>
</feature>
<dbReference type="PANTHER" id="PTHR46797">
    <property type="entry name" value="HTH-TYPE TRANSCRIPTIONAL REGULATOR"/>
    <property type="match status" value="1"/>
</dbReference>
<dbReference type="Proteomes" id="UP000603708">
    <property type="component" value="Unassembled WGS sequence"/>
</dbReference>
<dbReference type="CDD" id="cd02209">
    <property type="entry name" value="cupin_XRE_C"/>
    <property type="match status" value="1"/>
</dbReference>